<name>S3IR12_9ENTR</name>
<comment type="caution">
    <text evidence="2">The sequence shown here is derived from an EMBL/GenBank/DDBJ whole genome shotgun (WGS) entry which is preliminary data.</text>
</comment>
<sequence>MTTRRTNRLRNFIETFPEKKVKTQPPRDARSAAQENGPRREIRPRKTVQRLYRLVALKEFTWFQHSSVILHSLVNNSMAR</sequence>
<evidence type="ECO:0000256" key="1">
    <source>
        <dbReference type="SAM" id="MobiDB-lite"/>
    </source>
</evidence>
<protein>
    <submittedName>
        <fullName evidence="2">Uncharacterized protein</fullName>
    </submittedName>
</protein>
<accession>S3IR12</accession>
<feature type="compositionally biased region" description="Basic and acidic residues" evidence="1">
    <location>
        <begin position="19"/>
        <end position="30"/>
    </location>
</feature>
<dbReference type="EMBL" id="ATDT01000023">
    <property type="protein sequence ID" value="EPF16198.1"/>
    <property type="molecule type" value="Genomic_DNA"/>
</dbReference>
<gene>
    <name evidence="2" type="ORF">HMPREF0201_02553</name>
</gene>
<dbReference type="HOGENOM" id="CLU_2583283_0_0_6"/>
<dbReference type="Proteomes" id="UP000014585">
    <property type="component" value="Unassembled WGS sequence"/>
</dbReference>
<evidence type="ECO:0000313" key="2">
    <source>
        <dbReference type="EMBL" id="EPF16198.1"/>
    </source>
</evidence>
<dbReference type="AlphaFoldDB" id="S3IR12"/>
<reference evidence="2 3" key="1">
    <citation type="submission" date="2013-04" db="EMBL/GenBank/DDBJ databases">
        <authorList>
            <person name="Weinstock G."/>
            <person name="Sodergren E."/>
            <person name="Lobos E.A."/>
            <person name="Fulton L."/>
            <person name="Fulton R."/>
            <person name="Courtney L."/>
            <person name="Fronick C."/>
            <person name="O'Laughlin M."/>
            <person name="Godfrey J."/>
            <person name="Wilson R.M."/>
            <person name="Miner T."/>
            <person name="Farmer C."/>
            <person name="Delehaunty K."/>
            <person name="Cordes M."/>
            <person name="Minx P."/>
            <person name="Tomlinson C."/>
            <person name="Chen J."/>
            <person name="Wollam A."/>
            <person name="Pepin K.H."/>
            <person name="Palsikar V.B."/>
            <person name="Zhang X."/>
            <person name="Suruliraj S."/>
            <person name="Perna N.T."/>
            <person name="Plunkett G."/>
            <person name="Warren W."/>
            <person name="Mitreva M."/>
            <person name="Mardis E.R."/>
            <person name="Wilson R.K."/>
        </authorList>
    </citation>
    <scope>NUCLEOTIDE SEQUENCE [LARGE SCALE GENOMIC DNA]</scope>
    <source>
        <strain evidence="2 3">DSM 4568</strain>
    </source>
</reference>
<proteinExistence type="predicted"/>
<organism evidence="2 3">
    <name type="scientific">Cedecea davisae DSM 4568</name>
    <dbReference type="NCBI Taxonomy" id="566551"/>
    <lineage>
        <taxon>Bacteria</taxon>
        <taxon>Pseudomonadati</taxon>
        <taxon>Pseudomonadota</taxon>
        <taxon>Gammaproteobacteria</taxon>
        <taxon>Enterobacterales</taxon>
        <taxon>Enterobacteriaceae</taxon>
        <taxon>Cedecea</taxon>
    </lineage>
</organism>
<evidence type="ECO:0000313" key="3">
    <source>
        <dbReference type="Proteomes" id="UP000014585"/>
    </source>
</evidence>
<feature type="region of interest" description="Disordered" evidence="1">
    <location>
        <begin position="19"/>
        <end position="44"/>
    </location>
</feature>